<keyword evidence="2" id="KW-0472">Membrane</keyword>
<feature type="chain" id="PRO_5028085825" evidence="3">
    <location>
        <begin position="32"/>
        <end position="289"/>
    </location>
</feature>
<dbReference type="AlphaFoldDB" id="A0A6P8Q8Q1"/>
<dbReference type="KEGG" id="gsh:117358278"/>
<feature type="compositionally biased region" description="Basic and acidic residues" evidence="1">
    <location>
        <begin position="276"/>
        <end position="289"/>
    </location>
</feature>
<feature type="signal peptide" evidence="3">
    <location>
        <begin position="1"/>
        <end position="31"/>
    </location>
</feature>
<feature type="compositionally biased region" description="Polar residues" evidence="1">
    <location>
        <begin position="141"/>
        <end position="169"/>
    </location>
</feature>
<evidence type="ECO:0000256" key="3">
    <source>
        <dbReference type="SAM" id="SignalP"/>
    </source>
</evidence>
<dbReference type="InParanoid" id="A0A6P8Q8Q1"/>
<proteinExistence type="predicted"/>
<feature type="region of interest" description="Disordered" evidence="1">
    <location>
        <begin position="263"/>
        <end position="289"/>
    </location>
</feature>
<feature type="region of interest" description="Disordered" evidence="1">
    <location>
        <begin position="141"/>
        <end position="182"/>
    </location>
</feature>
<reference evidence="5" key="1">
    <citation type="submission" date="2025-08" db="UniProtKB">
        <authorList>
            <consortium name="RefSeq"/>
        </authorList>
    </citation>
    <scope>IDENTIFICATION</scope>
</reference>
<protein>
    <submittedName>
        <fullName evidence="5">Uncharacterized protein LOC117358278 isoform X1</fullName>
    </submittedName>
</protein>
<organism evidence="4 5">
    <name type="scientific">Geotrypetes seraphini</name>
    <name type="common">Gaboon caecilian</name>
    <name type="synonym">Caecilia seraphini</name>
    <dbReference type="NCBI Taxonomy" id="260995"/>
    <lineage>
        <taxon>Eukaryota</taxon>
        <taxon>Metazoa</taxon>
        <taxon>Chordata</taxon>
        <taxon>Craniata</taxon>
        <taxon>Vertebrata</taxon>
        <taxon>Euteleostomi</taxon>
        <taxon>Amphibia</taxon>
        <taxon>Gymnophiona</taxon>
        <taxon>Geotrypetes</taxon>
    </lineage>
</organism>
<gene>
    <name evidence="5" type="primary">LOC117358278</name>
</gene>
<keyword evidence="4" id="KW-1185">Reference proteome</keyword>
<keyword evidence="3" id="KW-0732">Signal</keyword>
<dbReference type="OrthoDB" id="9909453at2759"/>
<feature type="compositionally biased region" description="Low complexity" evidence="1">
    <location>
        <begin position="173"/>
        <end position="182"/>
    </location>
</feature>
<dbReference type="PROSITE" id="PS51257">
    <property type="entry name" value="PROKAR_LIPOPROTEIN"/>
    <property type="match status" value="1"/>
</dbReference>
<feature type="region of interest" description="Disordered" evidence="1">
    <location>
        <begin position="74"/>
        <end position="117"/>
    </location>
</feature>
<accession>A0A6P8Q8Q1</accession>
<evidence type="ECO:0000313" key="5">
    <source>
        <dbReference type="RefSeq" id="XP_033795897.1"/>
    </source>
</evidence>
<name>A0A6P8Q8Q1_GEOSA</name>
<sequence length="289" mass="31327">MQPALKRCKVAASCAFLLFSGCLIEIKMISCETTENQMTPMSTEITGDAVPGKGTEHIVNVPTPAMIIPETHTENSRNTVSTSEVHNEREGNDWNVTLSDPKNVSEDESSVTSTTPLHINLTEVADDQSNSTQVDYTTLGTEEGTNLYSHSPIPSVSSGGEASTTAEPETSSDDTTVSTTKQDSNQATLGLIISISFLIFIILIILICWALRKKTKRYSFDLYHKSAEDANIPLSSVHEDNENGQISSNISFMNFFTLKGEKKTAPESSQTSDSEDATKAADEADSTDK</sequence>
<evidence type="ECO:0000256" key="2">
    <source>
        <dbReference type="SAM" id="Phobius"/>
    </source>
</evidence>
<dbReference type="GeneID" id="117358278"/>
<dbReference type="Proteomes" id="UP000515159">
    <property type="component" value="Chromosome 1"/>
</dbReference>
<feature type="transmembrane region" description="Helical" evidence="2">
    <location>
        <begin position="189"/>
        <end position="211"/>
    </location>
</feature>
<evidence type="ECO:0000313" key="4">
    <source>
        <dbReference type="Proteomes" id="UP000515159"/>
    </source>
</evidence>
<dbReference type="RefSeq" id="XP_033795897.1">
    <property type="nucleotide sequence ID" value="XM_033940006.1"/>
</dbReference>
<keyword evidence="2" id="KW-1133">Transmembrane helix</keyword>
<evidence type="ECO:0000256" key="1">
    <source>
        <dbReference type="SAM" id="MobiDB-lite"/>
    </source>
</evidence>
<keyword evidence="2" id="KW-0812">Transmembrane</keyword>